<comment type="caution">
    <text evidence="1">The sequence shown here is derived from an EMBL/GenBank/DDBJ whole genome shotgun (WGS) entry which is preliminary data.</text>
</comment>
<evidence type="ECO:0000313" key="1">
    <source>
        <dbReference type="EMBL" id="KAK1658638.1"/>
    </source>
</evidence>
<protein>
    <recommendedName>
        <fullName evidence="3">Ubiquitin-like protease family profile domain-containing protein</fullName>
    </recommendedName>
</protein>
<reference evidence="1" key="1">
    <citation type="submission" date="2021-06" db="EMBL/GenBank/DDBJ databases">
        <title>Comparative genomics, transcriptomics and evolutionary studies reveal genomic signatures of adaptation to plant cell wall in hemibiotrophic fungi.</title>
        <authorList>
            <consortium name="DOE Joint Genome Institute"/>
            <person name="Baroncelli R."/>
            <person name="Diaz J.F."/>
            <person name="Benocci T."/>
            <person name="Peng M."/>
            <person name="Battaglia E."/>
            <person name="Haridas S."/>
            <person name="Andreopoulos W."/>
            <person name="Labutti K."/>
            <person name="Pangilinan J."/>
            <person name="Floch G.L."/>
            <person name="Makela M.R."/>
            <person name="Henrissat B."/>
            <person name="Grigoriev I.V."/>
            <person name="Crouch J.A."/>
            <person name="De Vries R.P."/>
            <person name="Sukno S.A."/>
            <person name="Thon M.R."/>
        </authorList>
    </citation>
    <scope>NUCLEOTIDE SEQUENCE</scope>
    <source>
        <strain evidence="1">CBS 193.32</strain>
    </source>
</reference>
<name>A0AAJ0ERN3_9PEZI</name>
<dbReference type="AlphaFoldDB" id="A0AAJ0ERN3"/>
<sequence length="315" mass="34605">MNPNDADEVQHTVNLSSLEALRSGSALSSNTVFAALHIIECAHGERVQIVDPATAQAFSRPVGPSVRLMIPLLRENHWALGVKEAGQNVLRVYDPQPSSANRHAVKEIVAGMSMPFALPDIKFTAPLLQDKEEDSGLLLVIAALFISLDLPVPQDADTTFWREALHIFLMPMSIDETDFIHKRMVEEPPPLQRKIERMTIPGGKICLGHIPTSLTPLELLGLLEKLHIEVSAMQNRVELNTACASSALQIATAHKTSAKERCSRDIRMIGEDVIGSLVRFNRLEKACQGVSEDTLAMRLTLSRILDSLTIGENTS</sequence>
<gene>
    <name evidence="1" type="ORF">BDP55DRAFT_392823</name>
</gene>
<dbReference type="EMBL" id="JAHMHR010000071">
    <property type="protein sequence ID" value="KAK1658638.1"/>
    <property type="molecule type" value="Genomic_DNA"/>
</dbReference>
<keyword evidence="2" id="KW-1185">Reference proteome</keyword>
<dbReference type="RefSeq" id="XP_060423402.1">
    <property type="nucleotide sequence ID" value="XM_060567227.1"/>
</dbReference>
<evidence type="ECO:0000313" key="2">
    <source>
        <dbReference type="Proteomes" id="UP001224890"/>
    </source>
</evidence>
<proteinExistence type="predicted"/>
<organism evidence="1 2">
    <name type="scientific">Colletotrichum godetiae</name>
    <dbReference type="NCBI Taxonomy" id="1209918"/>
    <lineage>
        <taxon>Eukaryota</taxon>
        <taxon>Fungi</taxon>
        <taxon>Dikarya</taxon>
        <taxon>Ascomycota</taxon>
        <taxon>Pezizomycotina</taxon>
        <taxon>Sordariomycetes</taxon>
        <taxon>Hypocreomycetidae</taxon>
        <taxon>Glomerellales</taxon>
        <taxon>Glomerellaceae</taxon>
        <taxon>Colletotrichum</taxon>
        <taxon>Colletotrichum acutatum species complex</taxon>
    </lineage>
</organism>
<evidence type="ECO:0008006" key="3">
    <source>
        <dbReference type="Google" id="ProtNLM"/>
    </source>
</evidence>
<accession>A0AAJ0ERN3</accession>
<dbReference type="GeneID" id="85451753"/>
<dbReference type="Proteomes" id="UP001224890">
    <property type="component" value="Unassembled WGS sequence"/>
</dbReference>